<dbReference type="Pfam" id="PF13276">
    <property type="entry name" value="HTH_21"/>
    <property type="match status" value="1"/>
</dbReference>
<feature type="domain" description="HTH-like" evidence="2">
    <location>
        <begin position="27"/>
        <end position="58"/>
    </location>
</feature>
<evidence type="ECO:0000259" key="2">
    <source>
        <dbReference type="Pfam" id="PF13276"/>
    </source>
</evidence>
<dbReference type="InterPro" id="IPR025948">
    <property type="entry name" value="HTH-like_dom"/>
</dbReference>
<feature type="region of interest" description="Disordered" evidence="1">
    <location>
        <begin position="57"/>
        <end position="99"/>
    </location>
</feature>
<dbReference type="EMBL" id="CP028130">
    <property type="protein sequence ID" value="AZZ56809.1"/>
    <property type="molecule type" value="Genomic_DNA"/>
</dbReference>
<sequence length="99" mass="11026">MCRLIGVNRSGYDEWRDRKTSRTAKWQREITSLIRTAFDASDGTYGYRRIAAQLARWGGQSPTRPSAGSCAPQAWSPVSPSPGDPRRRSPVTRQTSPTS</sequence>
<dbReference type="RefSeq" id="WP_104266014.1">
    <property type="nucleotide sequence ID" value="NZ_CP028130.1"/>
</dbReference>
<proteinExistence type="predicted"/>
<evidence type="ECO:0000256" key="1">
    <source>
        <dbReference type="SAM" id="MobiDB-lite"/>
    </source>
</evidence>
<name>A0AAD1AEL3_9MICO</name>
<dbReference type="Proteomes" id="UP000283946">
    <property type="component" value="Chromosome"/>
</dbReference>
<gene>
    <name evidence="3" type="ORF">C7V51_13695</name>
</gene>
<organism evidence="3 4">
    <name type="scientific">Rathayibacter iranicus</name>
    <dbReference type="NCBI Taxonomy" id="59737"/>
    <lineage>
        <taxon>Bacteria</taxon>
        <taxon>Bacillati</taxon>
        <taxon>Actinomycetota</taxon>
        <taxon>Actinomycetes</taxon>
        <taxon>Micrococcales</taxon>
        <taxon>Microbacteriaceae</taxon>
        <taxon>Rathayibacter</taxon>
    </lineage>
</organism>
<reference evidence="3 4" key="1">
    <citation type="submission" date="2018-03" db="EMBL/GenBank/DDBJ databases">
        <title>Bacteriophage NCPPB3778 and a type I-E CRISPR drive the evolution of the US Biological Select Agent, Rathayibacter toxicus.</title>
        <authorList>
            <person name="Davis E.W.II."/>
            <person name="Tabima J.F."/>
            <person name="Weisberg A.J."/>
            <person name="Dantas Lopes L."/>
            <person name="Wiseman M.S."/>
            <person name="Wiseman M.S."/>
            <person name="Pupko T."/>
            <person name="Belcher M.S."/>
            <person name="Sechler A.J."/>
            <person name="Tancos M.A."/>
            <person name="Schroeder B.K."/>
            <person name="Murray T.D."/>
            <person name="Luster D.G."/>
            <person name="Schneider W.L."/>
            <person name="Rogers E."/>
            <person name="Andreote F.D."/>
            <person name="Grunwald N.J."/>
            <person name="Putnam M.L."/>
            <person name="Chang J.H."/>
        </authorList>
    </citation>
    <scope>NUCLEOTIDE SEQUENCE [LARGE SCALE GENOMIC DNA]</scope>
    <source>
        <strain evidence="3 4">NCCPB 2253</strain>
    </source>
</reference>
<evidence type="ECO:0000313" key="4">
    <source>
        <dbReference type="Proteomes" id="UP000283946"/>
    </source>
</evidence>
<dbReference type="KEGG" id="ria:C7V51_13695"/>
<dbReference type="AlphaFoldDB" id="A0AAD1AEL3"/>
<evidence type="ECO:0000313" key="3">
    <source>
        <dbReference type="EMBL" id="AZZ56809.1"/>
    </source>
</evidence>
<accession>A0AAD1AEL3</accession>
<protein>
    <recommendedName>
        <fullName evidence="2">HTH-like domain-containing protein</fullName>
    </recommendedName>
</protein>